<dbReference type="Gene3D" id="1.10.287.70">
    <property type="match status" value="1"/>
</dbReference>
<reference evidence="9" key="1">
    <citation type="submission" date="2020-06" db="EMBL/GenBank/DDBJ databases">
        <authorList>
            <consortium name="Plant Systems Biology data submission"/>
        </authorList>
    </citation>
    <scope>NUCLEOTIDE SEQUENCE</scope>
    <source>
        <strain evidence="9">D6</strain>
    </source>
</reference>
<protein>
    <submittedName>
        <fullName evidence="9">PotAssium voltage-gated channel</fullName>
    </submittedName>
</protein>
<dbReference type="AlphaFoldDB" id="A0A9N8H661"/>
<keyword evidence="4 7" id="KW-0472">Membrane</keyword>
<dbReference type="SUPFAM" id="SSF81324">
    <property type="entry name" value="Voltage-gated potassium channels"/>
    <property type="match status" value="1"/>
</dbReference>
<keyword evidence="5" id="KW-0175">Coiled coil</keyword>
<evidence type="ECO:0000256" key="1">
    <source>
        <dbReference type="ARBA" id="ARBA00004141"/>
    </source>
</evidence>
<keyword evidence="2 7" id="KW-0812">Transmembrane</keyword>
<evidence type="ECO:0000256" key="3">
    <source>
        <dbReference type="ARBA" id="ARBA00022989"/>
    </source>
</evidence>
<keyword evidence="3 7" id="KW-1133">Transmembrane helix</keyword>
<dbReference type="InterPro" id="IPR005821">
    <property type="entry name" value="Ion_trans_dom"/>
</dbReference>
<dbReference type="GO" id="GO:0001518">
    <property type="term" value="C:voltage-gated sodium channel complex"/>
    <property type="evidence" value="ECO:0007669"/>
    <property type="project" value="TreeGrafter"/>
</dbReference>
<proteinExistence type="predicted"/>
<feature type="compositionally biased region" description="Low complexity" evidence="6">
    <location>
        <begin position="163"/>
        <end position="181"/>
    </location>
</feature>
<dbReference type="PANTHER" id="PTHR10037:SF62">
    <property type="entry name" value="SODIUM CHANNEL PROTEIN 60E"/>
    <property type="match status" value="1"/>
</dbReference>
<evidence type="ECO:0000256" key="7">
    <source>
        <dbReference type="SAM" id="Phobius"/>
    </source>
</evidence>
<feature type="region of interest" description="Disordered" evidence="6">
    <location>
        <begin position="161"/>
        <end position="290"/>
    </location>
</feature>
<feature type="compositionally biased region" description="Low complexity" evidence="6">
    <location>
        <begin position="90"/>
        <end position="102"/>
    </location>
</feature>
<dbReference type="PANTHER" id="PTHR10037">
    <property type="entry name" value="VOLTAGE-GATED CATION CHANNEL CALCIUM AND SODIUM"/>
    <property type="match status" value="1"/>
</dbReference>
<feature type="compositionally biased region" description="Low complexity" evidence="6">
    <location>
        <begin position="38"/>
        <end position="52"/>
    </location>
</feature>
<dbReference type="GO" id="GO:0005248">
    <property type="term" value="F:voltage-gated sodium channel activity"/>
    <property type="evidence" value="ECO:0007669"/>
    <property type="project" value="TreeGrafter"/>
</dbReference>
<evidence type="ECO:0000256" key="2">
    <source>
        <dbReference type="ARBA" id="ARBA00022692"/>
    </source>
</evidence>
<accession>A0A9N8H661</accession>
<feature type="transmembrane region" description="Helical" evidence="7">
    <location>
        <begin position="350"/>
        <end position="375"/>
    </location>
</feature>
<evidence type="ECO:0000256" key="6">
    <source>
        <dbReference type="SAM" id="MobiDB-lite"/>
    </source>
</evidence>
<feature type="transmembrane region" description="Helical" evidence="7">
    <location>
        <begin position="387"/>
        <end position="405"/>
    </location>
</feature>
<dbReference type="OrthoDB" id="431720at2759"/>
<dbReference type="InterPro" id="IPR027359">
    <property type="entry name" value="Volt_channel_dom_sf"/>
</dbReference>
<dbReference type="Proteomes" id="UP001153069">
    <property type="component" value="Unassembled WGS sequence"/>
</dbReference>
<organism evidence="9 10">
    <name type="scientific">Seminavis robusta</name>
    <dbReference type="NCBI Taxonomy" id="568900"/>
    <lineage>
        <taxon>Eukaryota</taxon>
        <taxon>Sar</taxon>
        <taxon>Stramenopiles</taxon>
        <taxon>Ochrophyta</taxon>
        <taxon>Bacillariophyta</taxon>
        <taxon>Bacillariophyceae</taxon>
        <taxon>Bacillariophycidae</taxon>
        <taxon>Naviculales</taxon>
        <taxon>Naviculaceae</taxon>
        <taxon>Seminavis</taxon>
    </lineage>
</organism>
<sequence length="688" mass="76647">MSSKGAEHRKRRRKPVRAKKDFSLEKSTGSEGSAAAVSLKNNSSSCSSPLSDPDCEKQQQLINHSNRLGLKLRSWRTITTACESATDMSTSSTLLTGSSNHSAVTVGRKNRAVAPMNGGDDDDDHSHEGSSCCSFVIEEEEPQHAKLDEDDGDTENIEATDEASLGDSHAAASSSSSSSPSRIRRRAVRSSPSKRPSKLDESDVTSNTCRTSHTNETCFTSQTHEPDDHSDSNQLEDEEEKKVDFSEESQALTVRGSNTRPNNNMQLDDSSSDDSIHFQGDDDSSSDGGDLEIVQVSSMNLGSSERNLMLREENKKKRFNLTPSPEFQQSLRNAFTSLRILSGKIINHPYVQALIVTLIIANAFMMGLATFDFVTYNPEIQAKFEKVDLAFLILFTTESAMQLIFHGRNLFKDGWLTFDFLIVICSWCFSSLQVFRTMRTLRLIARIKILRRLCEALIEAVPRLGGILCLFVLIMYIYAVMVTVLFGDLYERGVTKVDYFSRLDLTAFTLFQMITLDWANIVREVMAVYPMAYFVFSTYLTFTSFILFSLIIGVVCDAVSAIEHDTHLVEMLEEKEDAQERILRLQQRVDYLQKQQKSVLASVQTVLDEIVMHGEAYGDPYTPQVGLVAIPNSNLRSSGRSVASSLRSSVRSSLRGSRKSSASSVRGSIRDSMKSVSSMPIREREYAA</sequence>
<feature type="region of interest" description="Disordered" evidence="6">
    <location>
        <begin position="636"/>
        <end position="688"/>
    </location>
</feature>
<comment type="caution">
    <text evidence="9">The sequence shown here is derived from an EMBL/GenBank/DDBJ whole genome shotgun (WGS) entry which is preliminary data.</text>
</comment>
<feature type="region of interest" description="Disordered" evidence="6">
    <location>
        <begin position="90"/>
        <end position="130"/>
    </location>
</feature>
<feature type="compositionally biased region" description="Polar residues" evidence="6">
    <location>
        <begin position="248"/>
        <end position="269"/>
    </location>
</feature>
<evidence type="ECO:0000259" key="8">
    <source>
        <dbReference type="Pfam" id="PF00520"/>
    </source>
</evidence>
<dbReference type="EMBL" id="CAICTM010000037">
    <property type="protein sequence ID" value="CAB9498403.1"/>
    <property type="molecule type" value="Genomic_DNA"/>
</dbReference>
<gene>
    <name evidence="9" type="ORF">SEMRO_37_G023350.1</name>
</gene>
<feature type="transmembrane region" description="Helical" evidence="7">
    <location>
        <begin position="456"/>
        <end position="479"/>
    </location>
</feature>
<feature type="transmembrane region" description="Helical" evidence="7">
    <location>
        <begin position="417"/>
        <end position="435"/>
    </location>
</feature>
<evidence type="ECO:0000313" key="9">
    <source>
        <dbReference type="EMBL" id="CAB9498403.1"/>
    </source>
</evidence>
<comment type="subcellular location">
    <subcellularLocation>
        <location evidence="1">Membrane</location>
        <topology evidence="1">Multi-pass membrane protein</topology>
    </subcellularLocation>
</comment>
<feature type="compositionally biased region" description="Polar residues" evidence="6">
    <location>
        <begin position="204"/>
        <end position="223"/>
    </location>
</feature>
<dbReference type="Pfam" id="PF00520">
    <property type="entry name" value="Ion_trans"/>
    <property type="match status" value="1"/>
</dbReference>
<keyword evidence="10" id="KW-1185">Reference proteome</keyword>
<feature type="transmembrane region" description="Helical" evidence="7">
    <location>
        <begin position="531"/>
        <end position="555"/>
    </location>
</feature>
<evidence type="ECO:0000313" key="10">
    <source>
        <dbReference type="Proteomes" id="UP001153069"/>
    </source>
</evidence>
<evidence type="ECO:0000256" key="5">
    <source>
        <dbReference type="SAM" id="Coils"/>
    </source>
</evidence>
<feature type="compositionally biased region" description="Basic residues" evidence="6">
    <location>
        <begin position="7"/>
        <end position="17"/>
    </location>
</feature>
<evidence type="ECO:0000256" key="4">
    <source>
        <dbReference type="ARBA" id="ARBA00023136"/>
    </source>
</evidence>
<feature type="coiled-coil region" evidence="5">
    <location>
        <begin position="568"/>
        <end position="595"/>
    </location>
</feature>
<dbReference type="InterPro" id="IPR043203">
    <property type="entry name" value="VGCC_Ca_Na"/>
</dbReference>
<feature type="region of interest" description="Disordered" evidence="6">
    <location>
        <begin position="1"/>
        <end position="59"/>
    </location>
</feature>
<feature type="compositionally biased region" description="Low complexity" evidence="6">
    <location>
        <begin position="636"/>
        <end position="667"/>
    </location>
</feature>
<name>A0A9N8H661_9STRA</name>
<feature type="domain" description="Ion transport" evidence="8">
    <location>
        <begin position="348"/>
        <end position="566"/>
    </location>
</feature>
<dbReference type="Gene3D" id="1.20.120.350">
    <property type="entry name" value="Voltage-gated potassium channels. Chain C"/>
    <property type="match status" value="1"/>
</dbReference>